<dbReference type="EC" id="4.1.3.4" evidence="3"/>
<gene>
    <name evidence="8" type="ORF">A3Q56_03050</name>
</gene>
<organism evidence="8 9">
    <name type="scientific">Intoshia linei</name>
    <dbReference type="NCBI Taxonomy" id="1819745"/>
    <lineage>
        <taxon>Eukaryota</taxon>
        <taxon>Metazoa</taxon>
        <taxon>Spiralia</taxon>
        <taxon>Lophotrochozoa</taxon>
        <taxon>Mesozoa</taxon>
        <taxon>Orthonectida</taxon>
        <taxon>Rhopaluridae</taxon>
        <taxon>Intoshia</taxon>
    </lineage>
</organism>
<keyword evidence="5" id="KW-0456">Lyase</keyword>
<dbReference type="AlphaFoldDB" id="A0A177B4I1"/>
<dbReference type="PANTHER" id="PTHR42738">
    <property type="entry name" value="HYDROXYMETHYLGLUTARYL-COA LYASE"/>
    <property type="match status" value="1"/>
</dbReference>
<dbReference type="FunFam" id="3.20.20.70:FF:000071">
    <property type="entry name" value="Hydroxymethylglutaryl-CoA lyase"/>
    <property type="match status" value="1"/>
</dbReference>
<dbReference type="PROSITE" id="PS50991">
    <property type="entry name" value="PYR_CT"/>
    <property type="match status" value="1"/>
</dbReference>
<protein>
    <recommendedName>
        <fullName evidence="3">hydroxymethylglutaryl-CoA lyase</fullName>
        <ecNumber evidence="3">4.1.3.4</ecNumber>
    </recommendedName>
</protein>
<dbReference type="InterPro" id="IPR000138">
    <property type="entry name" value="HMG_CoA_lyase_AS"/>
</dbReference>
<dbReference type="CDD" id="cd07938">
    <property type="entry name" value="DRE_TIM_HMGL"/>
    <property type="match status" value="1"/>
</dbReference>
<dbReference type="PROSITE" id="PS01062">
    <property type="entry name" value="HMG_COA_LYASE"/>
    <property type="match status" value="1"/>
</dbReference>
<comment type="catalytic activity">
    <reaction evidence="6">
        <text>(3S)-3-hydroxy-3-methylglutaryl-CoA = acetoacetate + acetyl-CoA</text>
        <dbReference type="Rhea" id="RHEA:24404"/>
        <dbReference type="ChEBI" id="CHEBI:13705"/>
        <dbReference type="ChEBI" id="CHEBI:43074"/>
        <dbReference type="ChEBI" id="CHEBI:57288"/>
        <dbReference type="EC" id="4.1.3.4"/>
    </reaction>
</comment>
<dbReference type="Pfam" id="PF00682">
    <property type="entry name" value="HMGL-like"/>
    <property type="match status" value="1"/>
</dbReference>
<feature type="domain" description="Pyruvate carboxyltransferase" evidence="7">
    <location>
        <begin position="28"/>
        <end position="296"/>
    </location>
</feature>
<dbReference type="PANTHER" id="PTHR42738:SF7">
    <property type="entry name" value="HYDROXYMETHYLGLUTARYL-COA LYASE"/>
    <property type="match status" value="1"/>
</dbReference>
<evidence type="ECO:0000256" key="1">
    <source>
        <dbReference type="ARBA" id="ARBA00005143"/>
    </source>
</evidence>
<evidence type="ECO:0000256" key="4">
    <source>
        <dbReference type="ARBA" id="ARBA00022723"/>
    </source>
</evidence>
<name>A0A177B4I1_9BILA</name>
<evidence type="ECO:0000256" key="3">
    <source>
        <dbReference type="ARBA" id="ARBA00012910"/>
    </source>
</evidence>
<dbReference type="InterPro" id="IPR013785">
    <property type="entry name" value="Aldolase_TIM"/>
</dbReference>
<evidence type="ECO:0000256" key="6">
    <source>
        <dbReference type="ARBA" id="ARBA00049877"/>
    </source>
</evidence>
<comment type="caution">
    <text evidence="8">The sequence shown here is derived from an EMBL/GenBank/DDBJ whole genome shotgun (WGS) entry which is preliminary data.</text>
</comment>
<evidence type="ECO:0000256" key="2">
    <source>
        <dbReference type="ARBA" id="ARBA00009405"/>
    </source>
</evidence>
<reference evidence="8 9" key="1">
    <citation type="submission" date="2016-04" db="EMBL/GenBank/DDBJ databases">
        <title>The genome of Intoshia linei affirms orthonectids as highly simplified spiralians.</title>
        <authorList>
            <person name="Mikhailov K.V."/>
            <person name="Slusarev G.S."/>
            <person name="Nikitin M.A."/>
            <person name="Logacheva M.D."/>
            <person name="Penin A."/>
            <person name="Aleoshin V."/>
            <person name="Panchin Y.V."/>
        </authorList>
    </citation>
    <scope>NUCLEOTIDE SEQUENCE [LARGE SCALE GENOMIC DNA]</scope>
    <source>
        <strain evidence="8">Intl2013</strain>
        <tissue evidence="8">Whole animal</tissue>
    </source>
</reference>
<sequence length="321" mass="35206">MLINRNLQLLRNLQSLGSYKKIKLPKHVNIMEVSPRDGLQNEKKILTPESKIDFINMLTNAGIKSIEVGSFVSKKWVPQMADSKNVFTCINKKPDVNYFCLTPNQTGLETAMECNVKNISVFSTASETFCRENINTSIIKNMKNLERIIKTALDNKINVRGYVSCIVNCPYEGFIEPKKVAQISKLLLDMGCSQVALGDTIGSATPNKITNLLNQHLELGIDISKMAAHFHNTFGQGIVNAFVALSYGINTFDGSVAGLGGCPYAPGASGNLPTEDLIYMLHGMGIETEIDIKKLALCGQFICQKLGRSNASNASQALYCQ</sequence>
<evidence type="ECO:0000313" key="9">
    <source>
        <dbReference type="Proteomes" id="UP000078046"/>
    </source>
</evidence>
<evidence type="ECO:0000259" key="7">
    <source>
        <dbReference type="PROSITE" id="PS50991"/>
    </source>
</evidence>
<keyword evidence="4" id="KW-0479">Metal-binding</keyword>
<dbReference type="InterPro" id="IPR043594">
    <property type="entry name" value="HMGL"/>
</dbReference>
<dbReference type="OrthoDB" id="1905920at2759"/>
<dbReference type="EMBL" id="LWCA01000319">
    <property type="protein sequence ID" value="OAF69207.1"/>
    <property type="molecule type" value="Genomic_DNA"/>
</dbReference>
<dbReference type="UniPathway" id="UPA00896">
    <property type="reaction ID" value="UER00863"/>
</dbReference>
<dbReference type="GO" id="GO:0004419">
    <property type="term" value="F:hydroxymethylglutaryl-CoA lyase activity"/>
    <property type="evidence" value="ECO:0007669"/>
    <property type="project" value="UniProtKB-EC"/>
</dbReference>
<keyword evidence="9" id="KW-1185">Reference proteome</keyword>
<evidence type="ECO:0000313" key="8">
    <source>
        <dbReference type="EMBL" id="OAF69207.1"/>
    </source>
</evidence>
<dbReference type="Proteomes" id="UP000078046">
    <property type="component" value="Unassembled WGS sequence"/>
</dbReference>
<accession>A0A177B4I1</accession>
<dbReference type="GO" id="GO:0046951">
    <property type="term" value="P:ketone body biosynthetic process"/>
    <property type="evidence" value="ECO:0007669"/>
    <property type="project" value="TreeGrafter"/>
</dbReference>
<dbReference type="InterPro" id="IPR000891">
    <property type="entry name" value="PYR_CT"/>
</dbReference>
<comment type="pathway">
    <text evidence="1">Metabolic intermediate metabolism; (S)-3-hydroxy-3-methylglutaryl-CoA degradation; acetoacetate from (S)-3-hydroxy-3-methylglutaryl-CoA: step 1/1.</text>
</comment>
<dbReference type="SUPFAM" id="SSF51569">
    <property type="entry name" value="Aldolase"/>
    <property type="match status" value="1"/>
</dbReference>
<comment type="similarity">
    <text evidence="2">Belongs to the HMG-CoA lyase family.</text>
</comment>
<proteinExistence type="inferred from homology"/>
<evidence type="ECO:0000256" key="5">
    <source>
        <dbReference type="ARBA" id="ARBA00023239"/>
    </source>
</evidence>
<dbReference type="NCBIfam" id="NF004283">
    <property type="entry name" value="PRK05692.1"/>
    <property type="match status" value="1"/>
</dbReference>
<dbReference type="Gene3D" id="3.20.20.70">
    <property type="entry name" value="Aldolase class I"/>
    <property type="match status" value="1"/>
</dbReference>
<dbReference type="GO" id="GO:0046872">
    <property type="term" value="F:metal ion binding"/>
    <property type="evidence" value="ECO:0007669"/>
    <property type="project" value="UniProtKB-KW"/>
</dbReference>
<dbReference type="GO" id="GO:0006552">
    <property type="term" value="P:L-leucine catabolic process"/>
    <property type="evidence" value="ECO:0007669"/>
    <property type="project" value="TreeGrafter"/>
</dbReference>